<organism evidence="11 12">
    <name type="scientific">Oncorhynchus kisutch</name>
    <name type="common">Coho salmon</name>
    <name type="synonym">Salmo kisutch</name>
    <dbReference type="NCBI Taxonomy" id="8019"/>
    <lineage>
        <taxon>Eukaryota</taxon>
        <taxon>Metazoa</taxon>
        <taxon>Chordata</taxon>
        <taxon>Craniata</taxon>
        <taxon>Vertebrata</taxon>
        <taxon>Euteleostomi</taxon>
        <taxon>Actinopterygii</taxon>
        <taxon>Neopterygii</taxon>
        <taxon>Teleostei</taxon>
        <taxon>Protacanthopterygii</taxon>
        <taxon>Salmoniformes</taxon>
        <taxon>Salmonidae</taxon>
        <taxon>Salmoninae</taxon>
        <taxon>Oncorhynchus</taxon>
    </lineage>
</organism>
<evidence type="ECO:0000256" key="5">
    <source>
        <dbReference type="ARBA" id="ARBA00022833"/>
    </source>
</evidence>
<reference evidence="11" key="1">
    <citation type="submission" date="2025-08" db="UniProtKB">
        <authorList>
            <consortium name="Ensembl"/>
        </authorList>
    </citation>
    <scope>IDENTIFICATION</scope>
</reference>
<protein>
    <submittedName>
        <fullName evidence="11">Uncharacterized LOC109905768</fullName>
    </submittedName>
</protein>
<dbReference type="PANTHER" id="PTHR47595">
    <property type="entry name" value="HEAT SHOCK 70 KDA PROTEIN 14"/>
    <property type="match status" value="1"/>
</dbReference>
<dbReference type="PROSITE" id="PS50157">
    <property type="entry name" value="ZINC_FINGER_C2H2_2"/>
    <property type="match status" value="9"/>
</dbReference>
<dbReference type="FunFam" id="3.30.160.60:FF:000100">
    <property type="entry name" value="Zinc finger 45-like"/>
    <property type="match status" value="1"/>
</dbReference>
<dbReference type="GeneID" id="109905768"/>
<feature type="region of interest" description="Disordered" evidence="9">
    <location>
        <begin position="1124"/>
        <end position="1182"/>
    </location>
</feature>
<feature type="domain" description="C2H2-type" evidence="10">
    <location>
        <begin position="1302"/>
        <end position="1329"/>
    </location>
</feature>
<feature type="domain" description="C2H2-type" evidence="10">
    <location>
        <begin position="1359"/>
        <end position="1386"/>
    </location>
</feature>
<feature type="compositionally biased region" description="Polar residues" evidence="9">
    <location>
        <begin position="272"/>
        <end position="287"/>
    </location>
</feature>
<feature type="domain" description="C2H2-type" evidence="10">
    <location>
        <begin position="1220"/>
        <end position="1247"/>
    </location>
</feature>
<dbReference type="CDD" id="cd11657">
    <property type="entry name" value="TIN2_N"/>
    <property type="match status" value="1"/>
</dbReference>
<dbReference type="KEGG" id="oki:109905768"/>
<dbReference type="FunFam" id="3.30.160.60:FF:000870">
    <property type="entry name" value="zinc finger protein 197 isoform X1"/>
    <property type="match status" value="1"/>
</dbReference>
<dbReference type="GO" id="GO:0005634">
    <property type="term" value="C:nucleus"/>
    <property type="evidence" value="ECO:0007669"/>
    <property type="project" value="UniProtKB-SubCell"/>
</dbReference>
<dbReference type="InterPro" id="IPR036236">
    <property type="entry name" value="Znf_C2H2_sf"/>
</dbReference>
<dbReference type="GO" id="GO:0008270">
    <property type="term" value="F:zinc ion binding"/>
    <property type="evidence" value="ECO:0007669"/>
    <property type="project" value="UniProtKB-KW"/>
</dbReference>
<feature type="domain" description="C2H2-type" evidence="10">
    <location>
        <begin position="1330"/>
        <end position="1358"/>
    </location>
</feature>
<comment type="subcellular location">
    <subcellularLocation>
        <location evidence="1">Nucleus</location>
    </subcellularLocation>
</comment>
<gene>
    <name evidence="11" type="primary">LOC109905768</name>
</gene>
<keyword evidence="6" id="KW-0539">Nucleus</keyword>
<dbReference type="Pfam" id="PF13837">
    <property type="entry name" value="Myb_DNA-bind_4"/>
    <property type="match status" value="5"/>
</dbReference>
<keyword evidence="8" id="KW-0175">Coiled coil</keyword>
<evidence type="ECO:0000259" key="10">
    <source>
        <dbReference type="PROSITE" id="PS50157"/>
    </source>
</evidence>
<evidence type="ECO:0000313" key="12">
    <source>
        <dbReference type="Proteomes" id="UP000694557"/>
    </source>
</evidence>
<feature type="compositionally biased region" description="Polar residues" evidence="9">
    <location>
        <begin position="111"/>
        <end position="142"/>
    </location>
</feature>
<feature type="domain" description="C2H2-type" evidence="10">
    <location>
        <begin position="1276"/>
        <end position="1301"/>
    </location>
</feature>
<reference evidence="11" key="2">
    <citation type="submission" date="2025-09" db="UniProtKB">
        <authorList>
            <consortium name="Ensembl"/>
        </authorList>
    </citation>
    <scope>IDENTIFICATION</scope>
</reference>
<feature type="compositionally biased region" description="Basic and acidic residues" evidence="9">
    <location>
        <begin position="1032"/>
        <end position="1052"/>
    </location>
</feature>
<evidence type="ECO:0000256" key="3">
    <source>
        <dbReference type="ARBA" id="ARBA00022737"/>
    </source>
</evidence>
<dbReference type="Proteomes" id="UP000694557">
    <property type="component" value="Unassembled WGS sequence"/>
</dbReference>
<keyword evidence="4 7" id="KW-0863">Zinc-finger</keyword>
<keyword evidence="12" id="KW-1185">Reference proteome</keyword>
<evidence type="ECO:0000256" key="7">
    <source>
        <dbReference type="PROSITE-ProRule" id="PRU00042"/>
    </source>
</evidence>
<accession>A0A8C7HX09</accession>
<evidence type="ECO:0000256" key="8">
    <source>
        <dbReference type="SAM" id="Coils"/>
    </source>
</evidence>
<keyword evidence="2" id="KW-0479">Metal-binding</keyword>
<feature type="domain" description="C2H2-type" evidence="10">
    <location>
        <begin position="1387"/>
        <end position="1411"/>
    </location>
</feature>
<feature type="region of interest" description="Disordered" evidence="9">
    <location>
        <begin position="110"/>
        <end position="142"/>
    </location>
</feature>
<feature type="domain" description="C2H2-type" evidence="10">
    <location>
        <begin position="1194"/>
        <end position="1217"/>
    </location>
</feature>
<feature type="domain" description="C2H2-type" evidence="10">
    <location>
        <begin position="1102"/>
        <end position="1130"/>
    </location>
</feature>
<dbReference type="SMART" id="SM00355">
    <property type="entry name" value="ZnF_C2H2"/>
    <property type="match status" value="9"/>
</dbReference>
<feature type="domain" description="C2H2-type" evidence="10">
    <location>
        <begin position="1248"/>
        <end position="1275"/>
    </location>
</feature>
<dbReference type="PROSITE" id="PS00028">
    <property type="entry name" value="ZINC_FINGER_C2H2_1"/>
    <property type="match status" value="7"/>
</dbReference>
<evidence type="ECO:0000256" key="1">
    <source>
        <dbReference type="ARBA" id="ARBA00004123"/>
    </source>
</evidence>
<feature type="compositionally biased region" description="Basic and acidic residues" evidence="9">
    <location>
        <begin position="1126"/>
        <end position="1144"/>
    </location>
</feature>
<dbReference type="InterPro" id="IPR029400">
    <property type="entry name" value="TINF2_N"/>
</dbReference>
<dbReference type="Ensembl" id="ENSOKIT00005067830.1">
    <property type="protein sequence ID" value="ENSOKIP00005063813.1"/>
    <property type="gene ID" value="ENSOKIG00005027360.1"/>
</dbReference>
<dbReference type="GeneTree" id="ENSGT00940000154308"/>
<feature type="region of interest" description="Disordered" evidence="9">
    <location>
        <begin position="268"/>
        <end position="298"/>
    </location>
</feature>
<evidence type="ECO:0000256" key="2">
    <source>
        <dbReference type="ARBA" id="ARBA00022723"/>
    </source>
</evidence>
<evidence type="ECO:0000256" key="4">
    <source>
        <dbReference type="ARBA" id="ARBA00022771"/>
    </source>
</evidence>
<evidence type="ECO:0000256" key="6">
    <source>
        <dbReference type="ARBA" id="ARBA00023242"/>
    </source>
</evidence>
<dbReference type="RefSeq" id="XP_020358924.1">
    <property type="nucleotide sequence ID" value="XM_020503335.2"/>
</dbReference>
<feature type="compositionally biased region" description="Basic and acidic residues" evidence="9">
    <location>
        <begin position="1160"/>
        <end position="1172"/>
    </location>
</feature>
<dbReference type="InterPro" id="IPR013087">
    <property type="entry name" value="Znf_C2H2_type"/>
</dbReference>
<dbReference type="Pfam" id="PF00096">
    <property type="entry name" value="zf-C2H2"/>
    <property type="match status" value="3"/>
</dbReference>
<dbReference type="PANTHER" id="PTHR47595:SF1">
    <property type="entry name" value="MYB_SANT-LIKE DNA-BINDING DOMAIN-CONTAINING PROTEIN"/>
    <property type="match status" value="1"/>
</dbReference>
<dbReference type="SUPFAM" id="SSF57667">
    <property type="entry name" value="beta-beta-alpha zinc fingers"/>
    <property type="match status" value="4"/>
</dbReference>
<keyword evidence="5" id="KW-0862">Zinc</keyword>
<feature type="coiled-coil region" evidence="8">
    <location>
        <begin position="379"/>
        <end position="406"/>
    </location>
</feature>
<feature type="region of interest" description="Disordered" evidence="9">
    <location>
        <begin position="1032"/>
        <end position="1055"/>
    </location>
</feature>
<dbReference type="Pfam" id="PF14973">
    <property type="entry name" value="TINF2_N"/>
    <property type="match status" value="1"/>
</dbReference>
<proteinExistence type="predicted"/>
<dbReference type="FunFam" id="3.30.160.60:FF:002343">
    <property type="entry name" value="Zinc finger protein 33A"/>
    <property type="match status" value="2"/>
</dbReference>
<keyword evidence="3" id="KW-0677">Repeat</keyword>
<dbReference type="InterPro" id="IPR044822">
    <property type="entry name" value="Myb_DNA-bind_4"/>
</dbReference>
<evidence type="ECO:0000313" key="11">
    <source>
        <dbReference type="Ensembl" id="ENSOKIP00005063813.1"/>
    </source>
</evidence>
<feature type="compositionally biased region" description="Basic residues" evidence="9">
    <location>
        <begin position="1150"/>
        <end position="1159"/>
    </location>
</feature>
<dbReference type="Gene3D" id="1.10.10.60">
    <property type="entry name" value="Homeodomain-like"/>
    <property type="match status" value="5"/>
</dbReference>
<dbReference type="FunFam" id="3.30.160.60:FF:000446">
    <property type="entry name" value="Zinc finger protein"/>
    <property type="match status" value="2"/>
</dbReference>
<name>A0A8C7HX09_ONCKI</name>
<sequence length="1411" mass="161158">MPESRYHWSGEEVNAIVSIWSDEAIQRALRSSDSEYRGAAKVYHEIFVRLRKLGYKGTVQQCRDKLKKLKGQYKEIKSNGPDRRSYFPPSWFDAMDAVLGQRLRKPVLRSNKATVSQKNDKLPSSWTPDELPQTSGSGVRTSASRLLELTDSSEEYEESGYHWSSKEVQALLTLWADKIVQKHLLSYKNEHVYAKFSSELAALGFKRTSKQCRQKIQILKKEHKKIKDNNNMSGSIYREENWFAIIDSVLCHQPSTLESGVINSDAKLLGSPDSQQEMGDSNKSPSIWTPDEVHGQQSETSGLGVINATNLLFESTPDSPVDEEHIEESGYHWSPKEIQALLTLWADGSVQKQLLSYKNEHVYAKFSSELAALGFNRKSKQCRDKLKKLKQEYRRVKDDNNKSGSNHHGERWFAIIDSVLCHQPSTLESGVIQSDAMLLELTQPNSPQEVEDSDQSASSWTPDEVHGLVGHQPGTSGAEVIHSATMLLELTQPDSPVKEEPYEKSGYSWTSQEVHALLTLWADESVQEQLLTYKNEHVYATFSSELAVLGFKKTSRQCRDKLKKLRQDYRQIKFDHNKRGSNHCRERWFAIMDRVLCHQPSTLESGVINSDAKILELPDSQQEMEDSDQSSSSWTPDEVRNLFGHQTGTSGAEVINSATMLLESTQSYSPEVEDYEESGYRWTLQEVHTLLTLWADERVQKQLLSYKNEHVYAKFSSEFAALGFNRTSKQCREKLKKLKQEYRKLKDDDNMSGSLYLEESCFAIIDSVLTNQTKAQAYSFPGAEDFGPGLTLSSLRLLAPPLRLMSAFMWKVAQQHIVKHYGKLEEFVTLMTEMVPELLSSRQRTQLLLGLRARLVLELCLSESTADLVTIQPHLDKIHYLTEYAVHKESNDDELEATESNFVELVQTLLEDPSEREHFFQEVFPARYGPRYDTALQVLVWEFLSRLEELLPVPDFTQTAAWLGDAPSVVEECGSTIFDTEELKTLLQHHQHHGNLKRGYFSYYTTDTILSTLSLPPTIRVVISSEQASSDKTRSCSDGDECLKNGIERDGEGPFNWGREEEEDHFYLEQQEQINVLPAENSGPCIPVPSNGLNSDMESQVLACSLCSFSHSDMAKLHQHIRIRHRGEDRKLRRPKESGTEKHLPSSRTKLLHQHIRTRHQGDEQKCQHSEESGTENLPSSTTIIPYRPNNMTLSCPHCGNVYQNLNSLKKHISIHTFPFCCNQCERRFSTRLGLKRHQRAHTGERPFKCSHCDRRFMCAYSLKMHVRTHTGERPYSCTICGKTSVQHLARHMRMHAGEKNYLCSICGKVFLSSGELRLHTRSHTGECPYTCEHCGRGFKAACHLQIHIRRFHTGERPYPCTLCTKRFVILRELKRHVLIHTGEKGHKCSECGKSFSLKESLKTHLKSHGF</sequence>
<dbReference type="Gene3D" id="3.30.160.60">
    <property type="entry name" value="Classic Zinc Finger"/>
    <property type="match status" value="7"/>
</dbReference>
<evidence type="ECO:0000256" key="9">
    <source>
        <dbReference type="SAM" id="MobiDB-lite"/>
    </source>
</evidence>